<evidence type="ECO:0008006" key="3">
    <source>
        <dbReference type="Google" id="ProtNLM"/>
    </source>
</evidence>
<dbReference type="Gene3D" id="3.40.50.720">
    <property type="entry name" value="NAD(P)-binding Rossmann-like Domain"/>
    <property type="match status" value="1"/>
</dbReference>
<sequence length="52" mass="5676">MKVIQSVLITGANAGLGFEAARQLAQKNTITKIYLACRNEDKANQAKQQLVD</sequence>
<dbReference type="InterPro" id="IPR036291">
    <property type="entry name" value="NAD(P)-bd_dom_sf"/>
</dbReference>
<dbReference type="STRING" id="990268.JCM19235_4647"/>
<dbReference type="SUPFAM" id="SSF51735">
    <property type="entry name" value="NAD(P)-binding Rossmann-fold domains"/>
    <property type="match status" value="1"/>
</dbReference>
<proteinExistence type="predicted"/>
<gene>
    <name evidence="1" type="ORF">JCM19235_4647</name>
</gene>
<evidence type="ECO:0000313" key="1">
    <source>
        <dbReference type="EMBL" id="GAL22689.1"/>
    </source>
</evidence>
<dbReference type="Pfam" id="PF00106">
    <property type="entry name" value="adh_short"/>
    <property type="match status" value="1"/>
</dbReference>
<dbReference type="Proteomes" id="UP000029228">
    <property type="component" value="Unassembled WGS sequence"/>
</dbReference>
<dbReference type="EMBL" id="BBMR01000015">
    <property type="protein sequence ID" value="GAL22689.1"/>
    <property type="molecule type" value="Genomic_DNA"/>
</dbReference>
<evidence type="ECO:0000313" key="2">
    <source>
        <dbReference type="Proteomes" id="UP000029228"/>
    </source>
</evidence>
<comment type="caution">
    <text evidence="1">The sequence shown here is derived from an EMBL/GenBank/DDBJ whole genome shotgun (WGS) entry which is preliminary data.</text>
</comment>
<reference evidence="1 2" key="2">
    <citation type="submission" date="2014-09" db="EMBL/GenBank/DDBJ databases">
        <authorList>
            <consortium name="NBRP consortium"/>
            <person name="Sawabe T."/>
            <person name="Meirelles P."/>
            <person name="Nakanishi M."/>
            <person name="Sayaka M."/>
            <person name="Hattori M."/>
            <person name="Ohkuma M."/>
        </authorList>
    </citation>
    <scope>NUCLEOTIDE SEQUENCE [LARGE SCALE GENOMIC DNA]</scope>
    <source>
        <strain evidence="2">JCM19235</strain>
    </source>
</reference>
<accession>A0A090S851</accession>
<reference evidence="1 2" key="1">
    <citation type="submission" date="2014-09" db="EMBL/GenBank/DDBJ databases">
        <title>Vibrio maritimus JCM 19235. (C45) whole genome shotgun sequence.</title>
        <authorList>
            <person name="Sawabe T."/>
            <person name="Meirelles P."/>
            <person name="Nakanishi M."/>
            <person name="Sayaka M."/>
            <person name="Hattori M."/>
            <person name="Ohkuma M."/>
        </authorList>
    </citation>
    <scope>NUCLEOTIDE SEQUENCE [LARGE SCALE GENOMIC DNA]</scope>
    <source>
        <strain evidence="2">JCM19235</strain>
    </source>
</reference>
<dbReference type="AlphaFoldDB" id="A0A090S851"/>
<keyword evidence="2" id="KW-1185">Reference proteome</keyword>
<protein>
    <recommendedName>
        <fullName evidence="3">Oxidoreductase</fullName>
    </recommendedName>
</protein>
<organism evidence="1 2">
    <name type="scientific">Vibrio maritimus</name>
    <dbReference type="NCBI Taxonomy" id="990268"/>
    <lineage>
        <taxon>Bacteria</taxon>
        <taxon>Pseudomonadati</taxon>
        <taxon>Pseudomonadota</taxon>
        <taxon>Gammaproteobacteria</taxon>
        <taxon>Vibrionales</taxon>
        <taxon>Vibrionaceae</taxon>
        <taxon>Vibrio</taxon>
    </lineage>
</organism>
<dbReference type="InterPro" id="IPR002347">
    <property type="entry name" value="SDR_fam"/>
</dbReference>
<name>A0A090S851_9VIBR</name>